<dbReference type="AlphaFoldDB" id="A0A6B3M0L7"/>
<dbReference type="EMBL" id="JAAGWD010000007">
    <property type="protein sequence ID" value="NEM99177.1"/>
    <property type="molecule type" value="Genomic_DNA"/>
</dbReference>
<dbReference type="RefSeq" id="WP_163916106.1">
    <property type="nucleotide sequence ID" value="NZ_JAAGWD010000007.1"/>
</dbReference>
<gene>
    <name evidence="2" type="ORF">GXP69_15870</name>
</gene>
<organism evidence="2 3">
    <name type="scientific">Pontibacter burrus</name>
    <dbReference type="NCBI Taxonomy" id="2704466"/>
    <lineage>
        <taxon>Bacteria</taxon>
        <taxon>Pseudomonadati</taxon>
        <taxon>Bacteroidota</taxon>
        <taxon>Cytophagia</taxon>
        <taxon>Cytophagales</taxon>
        <taxon>Hymenobacteraceae</taxon>
        <taxon>Pontibacter</taxon>
    </lineage>
</organism>
<keyword evidence="3" id="KW-1185">Reference proteome</keyword>
<evidence type="ECO:0000313" key="3">
    <source>
        <dbReference type="Proteomes" id="UP000474777"/>
    </source>
</evidence>
<dbReference type="InterPro" id="IPR050194">
    <property type="entry name" value="Glycosyltransferase_grp1"/>
</dbReference>
<dbReference type="GO" id="GO:0016757">
    <property type="term" value="F:glycosyltransferase activity"/>
    <property type="evidence" value="ECO:0007669"/>
    <property type="project" value="InterPro"/>
</dbReference>
<feature type="domain" description="Glycosyl transferase family 1" evidence="1">
    <location>
        <begin position="222"/>
        <end position="381"/>
    </location>
</feature>
<evidence type="ECO:0000259" key="1">
    <source>
        <dbReference type="Pfam" id="PF00534"/>
    </source>
</evidence>
<dbReference type="PANTHER" id="PTHR45947">
    <property type="entry name" value="SULFOQUINOVOSYL TRANSFERASE SQD2"/>
    <property type="match status" value="1"/>
</dbReference>
<name>A0A6B3M0L7_9BACT</name>
<keyword evidence="2" id="KW-0808">Transferase</keyword>
<sequence length="421" mass="47673">MKVLLSAYACEPHRGTELGNGWNWALNTAKLGHDVWCLTTIEGRTAIEAEVERLAMPNLHIVFVELPAWIDKAFEYHLGFYFHYIAWQQYAYRKAKELDKTIDFDLVHHATIGSLQLGTALWKLNKPLIFGPCGGGQEAPKAFKKYFYSSWKEEVIRSWISKLLLAVNPDVKKTMQRASLVLTTNQDTYDMAAKAGALNPQMFLDTSLPESFYPETYPTRAPKEVLNILWVGRLFARKGMPVVLEALKHVRPDVPFKLTILGDGPMRDMVPQWIAENNLQSKVDWKGQVPWEEVKRAYTESDLFLFCSLRDSSPAQFLEAMAYGLPVVTLDLHGGKNLVPDSAGIKVPVTNPEKTCKALAKAVEQLYDNPMLREEMGRNGYAFAKTQTWTLKTEHIAGLYSKYTQAKPTEQTVQPNTLNLT</sequence>
<dbReference type="PANTHER" id="PTHR45947:SF3">
    <property type="entry name" value="SULFOQUINOVOSYL TRANSFERASE SQD2"/>
    <property type="match status" value="1"/>
</dbReference>
<comment type="caution">
    <text evidence="2">The sequence shown here is derived from an EMBL/GenBank/DDBJ whole genome shotgun (WGS) entry which is preliminary data.</text>
</comment>
<proteinExistence type="predicted"/>
<reference evidence="2 3" key="1">
    <citation type="submission" date="2020-02" db="EMBL/GenBank/DDBJ databases">
        <authorList>
            <person name="Kim M.K."/>
        </authorList>
    </citation>
    <scope>NUCLEOTIDE SEQUENCE [LARGE SCALE GENOMIC DNA]</scope>
    <source>
        <strain evidence="2 3">BT327</strain>
    </source>
</reference>
<protein>
    <submittedName>
        <fullName evidence="2">Glycosyltransferase family 4 protein</fullName>
    </submittedName>
</protein>
<dbReference type="Pfam" id="PF00534">
    <property type="entry name" value="Glycos_transf_1"/>
    <property type="match status" value="1"/>
</dbReference>
<dbReference type="CDD" id="cd03801">
    <property type="entry name" value="GT4_PimA-like"/>
    <property type="match status" value="1"/>
</dbReference>
<evidence type="ECO:0000313" key="2">
    <source>
        <dbReference type="EMBL" id="NEM99177.1"/>
    </source>
</evidence>
<dbReference type="InterPro" id="IPR001296">
    <property type="entry name" value="Glyco_trans_1"/>
</dbReference>
<dbReference type="Proteomes" id="UP000474777">
    <property type="component" value="Unassembled WGS sequence"/>
</dbReference>
<accession>A0A6B3M0L7</accession>
<dbReference type="SUPFAM" id="SSF53756">
    <property type="entry name" value="UDP-Glycosyltransferase/glycogen phosphorylase"/>
    <property type="match status" value="1"/>
</dbReference>
<dbReference type="Gene3D" id="3.40.50.2000">
    <property type="entry name" value="Glycogen Phosphorylase B"/>
    <property type="match status" value="2"/>
</dbReference>